<organism evidence="4 6">
    <name type="scientific">Lactococcus lactis subsp. lactis</name>
    <name type="common">Streptococcus lactis</name>
    <dbReference type="NCBI Taxonomy" id="1360"/>
    <lineage>
        <taxon>Bacteria</taxon>
        <taxon>Bacillati</taxon>
        <taxon>Bacillota</taxon>
        <taxon>Bacilli</taxon>
        <taxon>Lactobacillales</taxon>
        <taxon>Streptococcaceae</taxon>
        <taxon>Lactococcus</taxon>
    </lineage>
</organism>
<dbReference type="AlphaFoldDB" id="A0AAC9R192"/>
<keyword evidence="2 4" id="KW-0067">ATP-binding</keyword>
<evidence type="ECO:0000313" key="4">
    <source>
        <dbReference type="EMBL" id="ARD95534.1"/>
    </source>
</evidence>
<reference evidence="5" key="2">
    <citation type="submission" date="2023-04" db="EMBL/GenBank/DDBJ databases">
        <authorList>
            <person name="McDonnell B."/>
        </authorList>
    </citation>
    <scope>NUCLEOTIDE SEQUENCE</scope>
    <source>
        <strain evidence="5">223</strain>
    </source>
</reference>
<evidence type="ECO:0000313" key="6">
    <source>
        <dbReference type="Proteomes" id="UP001055586"/>
    </source>
</evidence>
<dbReference type="RefSeq" id="WP_021214901.1">
    <property type="nucleotide sequence ID" value="NZ_CP015896.1"/>
</dbReference>
<reference evidence="4" key="3">
    <citation type="submission" date="2023-09" db="EMBL/GenBank/DDBJ databases">
        <title>Complete Genomes and Methylome analysis of Lactococcus lactis subs lactis strains.</title>
        <authorList>
            <person name="Fomenkov A."/>
            <person name="McDonnell B."/>
            <person name="Sun L."/>
            <person name="Van Sinderen D."/>
            <person name="Roberts R.J."/>
        </authorList>
    </citation>
    <scope>NUCLEOTIDE SEQUENCE</scope>
    <source>
        <strain evidence="4">229</strain>
    </source>
</reference>
<reference evidence="5" key="1">
    <citation type="journal article" date="2020" name="Mol. Microbiol.">
        <title>The CWPS Rubik's cube: Linking diversity of cell wall polysaccharide structures with the encoded biosynthetic machinery of selected Lactococcus lactis strains.</title>
        <authorList>
            <person name="Mahony J."/>
            <person name="Frantzen C."/>
            <person name="Vinogradov E."/>
            <person name="Sadovskaya I."/>
            <person name="Theodorou I."/>
            <person name="Kelleher P."/>
            <person name="Chapot-Chartier M.P."/>
            <person name="Cambillau C."/>
            <person name="Holo H."/>
            <person name="van Sinderen D."/>
        </authorList>
    </citation>
    <scope>NUCLEOTIDE SEQUENCE</scope>
    <source>
        <strain evidence="5">223</strain>
    </source>
</reference>
<gene>
    <name evidence="5" type="ORF">LL223_02785</name>
    <name evidence="4" type="ORF">LL229_0647</name>
</gene>
<evidence type="ECO:0000313" key="5">
    <source>
        <dbReference type="EMBL" id="WFN83018.1"/>
    </source>
</evidence>
<evidence type="ECO:0000256" key="2">
    <source>
        <dbReference type="ARBA" id="ARBA00022840"/>
    </source>
</evidence>
<dbReference type="GO" id="GO:0016887">
    <property type="term" value="F:ATP hydrolysis activity"/>
    <property type="evidence" value="ECO:0007669"/>
    <property type="project" value="InterPro"/>
</dbReference>
<dbReference type="Gene3D" id="3.40.50.300">
    <property type="entry name" value="P-loop containing nucleotide triphosphate hydrolases"/>
    <property type="match status" value="1"/>
</dbReference>
<dbReference type="InterPro" id="IPR003439">
    <property type="entry name" value="ABC_transporter-like_ATP-bd"/>
</dbReference>
<dbReference type="Proteomes" id="UP001055586">
    <property type="component" value="Chromosome"/>
</dbReference>
<feature type="domain" description="ABC transporter" evidence="3">
    <location>
        <begin position="19"/>
        <end position="62"/>
    </location>
</feature>
<keyword evidence="1" id="KW-0547">Nucleotide-binding</keyword>
<dbReference type="PANTHER" id="PTHR43158:SF2">
    <property type="entry name" value="SKFA PEPTIDE EXPORT ATP-BINDING PROTEIN SKFE"/>
    <property type="match status" value="1"/>
</dbReference>
<dbReference type="InterPro" id="IPR027417">
    <property type="entry name" value="P-loop_NTPase"/>
</dbReference>
<protein>
    <submittedName>
        <fullName evidence="4">ATP-binding cassette domain-containing protein</fullName>
    </submittedName>
</protein>
<evidence type="ECO:0000256" key="1">
    <source>
        <dbReference type="ARBA" id="ARBA00022741"/>
    </source>
</evidence>
<dbReference type="SUPFAM" id="SSF52540">
    <property type="entry name" value="P-loop containing nucleoside triphosphate hydrolases"/>
    <property type="match status" value="1"/>
</dbReference>
<proteinExistence type="predicted"/>
<dbReference type="EMBL" id="CP090823">
    <property type="protein sequence ID" value="ARD95534.1"/>
    <property type="molecule type" value="Genomic_DNA"/>
</dbReference>
<name>A0AAC9R192_LACLL</name>
<dbReference type="Pfam" id="PF00005">
    <property type="entry name" value="ABC_tran"/>
    <property type="match status" value="1"/>
</dbReference>
<dbReference type="PANTHER" id="PTHR43158">
    <property type="entry name" value="SKFA PEPTIDE EXPORT ATP-BINDING PROTEIN SKFE"/>
    <property type="match status" value="1"/>
</dbReference>
<dbReference type="EMBL" id="CP031926">
    <property type="protein sequence ID" value="WFN83018.1"/>
    <property type="molecule type" value="Genomic_DNA"/>
</dbReference>
<accession>A0AAC9R192</accession>
<sequence length="97" mass="10900">MEIDIQNLSFNFKTQNIFENTTVSFAEGKISFIMAPNGRGKTTLLKLILGSLHASQGLINNSAKNNDTYVLFDNLELYKNLTGMDNILFLQILDILN</sequence>
<dbReference type="GO" id="GO:0005524">
    <property type="term" value="F:ATP binding"/>
    <property type="evidence" value="ECO:0007669"/>
    <property type="project" value="UniProtKB-KW"/>
</dbReference>
<evidence type="ECO:0000259" key="3">
    <source>
        <dbReference type="Pfam" id="PF00005"/>
    </source>
</evidence>
<dbReference type="Proteomes" id="UP000663169">
    <property type="component" value="Chromosome"/>
</dbReference>